<evidence type="ECO:0000256" key="4">
    <source>
        <dbReference type="PIRSR" id="PIRSR005902-1"/>
    </source>
</evidence>
<feature type="binding site" evidence="4">
    <location>
        <position position="140"/>
    </location>
    <ligand>
        <name>a divalent metal cation</name>
        <dbReference type="ChEBI" id="CHEBI:60240"/>
        <label>2</label>
    </ligand>
</feature>
<evidence type="ECO:0000256" key="1">
    <source>
        <dbReference type="ARBA" id="ARBA00009275"/>
    </source>
</evidence>
<dbReference type="RefSeq" id="WP_125014718.1">
    <property type="nucleotide sequence ID" value="NZ_QWEZ01000001.1"/>
</dbReference>
<proteinExistence type="inferred from homology"/>
<evidence type="ECO:0000256" key="3">
    <source>
        <dbReference type="ARBA" id="ARBA00022801"/>
    </source>
</evidence>
<organism evidence="5 6">
    <name type="scientific">Aestuariirhabdus litorea</name>
    <dbReference type="NCBI Taxonomy" id="2528527"/>
    <lineage>
        <taxon>Bacteria</taxon>
        <taxon>Pseudomonadati</taxon>
        <taxon>Pseudomonadota</taxon>
        <taxon>Gammaproteobacteria</taxon>
        <taxon>Oceanospirillales</taxon>
        <taxon>Aestuariirhabdaceae</taxon>
        <taxon>Aestuariirhabdus</taxon>
    </lineage>
</organism>
<comment type="similarity">
    <text evidence="1">Belongs to the metallo-dependent hydrolases superfamily. TatD-type hydrolase family.</text>
</comment>
<feature type="binding site" evidence="4">
    <location>
        <position position="19"/>
    </location>
    <ligand>
        <name>a divalent metal cation</name>
        <dbReference type="ChEBI" id="CHEBI:60240"/>
        <label>1</label>
    </ligand>
</feature>
<dbReference type="NCBIfam" id="TIGR00010">
    <property type="entry name" value="YchF/TatD family DNA exonuclease"/>
    <property type="match status" value="1"/>
</dbReference>
<feature type="binding site" evidence="4">
    <location>
        <position position="21"/>
    </location>
    <ligand>
        <name>a divalent metal cation</name>
        <dbReference type="ChEBI" id="CHEBI:60240"/>
        <label>1</label>
    </ligand>
</feature>
<reference evidence="5 6" key="2">
    <citation type="submission" date="2018-12" db="EMBL/GenBank/DDBJ databases">
        <title>Simiduia agarivorans gen. nov., sp. nov., a marine, agarolytic bacterium isolated from shallow coastal water from Keelung, Taiwan.</title>
        <authorList>
            <person name="Shieh W.Y."/>
        </authorList>
    </citation>
    <scope>NUCLEOTIDE SEQUENCE [LARGE SCALE GENOMIC DNA]</scope>
    <source>
        <strain evidence="5 6">GTF-13</strain>
    </source>
</reference>
<dbReference type="Pfam" id="PF01026">
    <property type="entry name" value="TatD_DNase"/>
    <property type="match status" value="1"/>
</dbReference>
<dbReference type="GO" id="GO:0016788">
    <property type="term" value="F:hydrolase activity, acting on ester bonds"/>
    <property type="evidence" value="ECO:0007669"/>
    <property type="project" value="InterPro"/>
</dbReference>
<evidence type="ECO:0000313" key="6">
    <source>
        <dbReference type="Proteomes" id="UP000280792"/>
    </source>
</evidence>
<dbReference type="PIRSF" id="PIRSF005902">
    <property type="entry name" value="DNase_TatD"/>
    <property type="match status" value="1"/>
</dbReference>
<feature type="binding site" evidence="4">
    <location>
        <position position="166"/>
    </location>
    <ligand>
        <name>a divalent metal cation</name>
        <dbReference type="ChEBI" id="CHEBI:60240"/>
        <label>2</label>
    </ligand>
</feature>
<protein>
    <submittedName>
        <fullName evidence="5">TatD family deoxyribonuclease</fullName>
    </submittedName>
</protein>
<dbReference type="CDD" id="cd01310">
    <property type="entry name" value="TatD_DNAse"/>
    <property type="match status" value="1"/>
</dbReference>
<accession>A0A3P3VNU8</accession>
<dbReference type="InterPro" id="IPR032466">
    <property type="entry name" value="Metal_Hydrolase"/>
</dbReference>
<keyword evidence="6" id="KW-1185">Reference proteome</keyword>
<evidence type="ECO:0000313" key="5">
    <source>
        <dbReference type="EMBL" id="RRJ84290.1"/>
    </source>
</evidence>
<dbReference type="InterPro" id="IPR001130">
    <property type="entry name" value="TatD-like"/>
</dbReference>
<name>A0A3P3VNU8_9GAMM</name>
<dbReference type="GO" id="GO:0005829">
    <property type="term" value="C:cytosol"/>
    <property type="evidence" value="ECO:0007669"/>
    <property type="project" value="TreeGrafter"/>
</dbReference>
<dbReference type="Gene3D" id="3.20.20.140">
    <property type="entry name" value="Metal-dependent hydrolases"/>
    <property type="match status" value="1"/>
</dbReference>
<comment type="caution">
    <text evidence="5">The sequence shown here is derived from an EMBL/GenBank/DDBJ whole genome shotgun (WGS) entry which is preliminary data.</text>
</comment>
<dbReference type="InterPro" id="IPR018228">
    <property type="entry name" value="DNase_TatD-rel_CS"/>
</dbReference>
<dbReference type="PROSITE" id="PS01090">
    <property type="entry name" value="TATD_2"/>
    <property type="match status" value="1"/>
</dbReference>
<dbReference type="PANTHER" id="PTHR46124">
    <property type="entry name" value="D-AMINOACYL-TRNA DEACYLASE"/>
    <property type="match status" value="1"/>
</dbReference>
<feature type="binding site" evidence="4">
    <location>
        <position position="216"/>
    </location>
    <ligand>
        <name>a divalent metal cation</name>
        <dbReference type="ChEBI" id="CHEBI:60240"/>
        <label>1</label>
    </ligand>
</feature>
<keyword evidence="3" id="KW-0378">Hydrolase</keyword>
<dbReference type="AlphaFoldDB" id="A0A3P3VNU8"/>
<dbReference type="SUPFAM" id="SSF51556">
    <property type="entry name" value="Metallo-dependent hydrolases"/>
    <property type="match status" value="1"/>
</dbReference>
<dbReference type="PROSITE" id="PS01091">
    <property type="entry name" value="TATD_3"/>
    <property type="match status" value="1"/>
</dbReference>
<sequence length="272" mass="31092">MSKKKPDIPRFNHPIIETHCHLDYLDEGELDELLARSAELGIERMVTIAVSPDNLEKVLKLSRVDSRIWGTQGIHPHDAEQYNIDVEAQIIEQLDDPRMLAVGEIGLDYYYDHADRKVQREVFERQLQIAVDRQLPVVIHSREADEDTQAILANFERSLARKGVIHSFTSGMALARYCLEQGFMLGFNGIATFNRAENVREVVRATPIEQLVLETDSPYLAPVPYRGKPNSPCYLPFIAQRIAEELEVDTEHLLRHAYRNSLALFFPSEVTV</sequence>
<reference evidence="5 6" key="1">
    <citation type="submission" date="2018-08" db="EMBL/GenBank/DDBJ databases">
        <authorList>
            <person name="Khan S.A."/>
        </authorList>
    </citation>
    <scope>NUCLEOTIDE SEQUENCE [LARGE SCALE GENOMIC DNA]</scope>
    <source>
        <strain evidence="5 6">GTF-13</strain>
    </source>
</reference>
<dbReference type="FunFam" id="3.20.20.140:FF:000005">
    <property type="entry name" value="TatD family hydrolase"/>
    <property type="match status" value="1"/>
</dbReference>
<evidence type="ECO:0000256" key="2">
    <source>
        <dbReference type="ARBA" id="ARBA00022723"/>
    </source>
</evidence>
<feature type="binding site" evidence="4">
    <location>
        <position position="104"/>
    </location>
    <ligand>
        <name>a divalent metal cation</name>
        <dbReference type="ChEBI" id="CHEBI:60240"/>
        <label>1</label>
    </ligand>
</feature>
<dbReference type="GO" id="GO:0004536">
    <property type="term" value="F:DNA nuclease activity"/>
    <property type="evidence" value="ECO:0007669"/>
    <property type="project" value="InterPro"/>
</dbReference>
<dbReference type="GO" id="GO:0046872">
    <property type="term" value="F:metal ion binding"/>
    <property type="evidence" value="ECO:0007669"/>
    <property type="project" value="UniProtKB-KW"/>
</dbReference>
<dbReference type="PANTHER" id="PTHR46124:SF2">
    <property type="entry name" value="D-AMINOACYL-TRNA DEACYLASE"/>
    <property type="match status" value="1"/>
</dbReference>
<dbReference type="Proteomes" id="UP000280792">
    <property type="component" value="Unassembled WGS sequence"/>
</dbReference>
<gene>
    <name evidence="5" type="ORF">D0544_04060</name>
</gene>
<dbReference type="InterPro" id="IPR015991">
    <property type="entry name" value="TatD/YcfH-like"/>
</dbReference>
<keyword evidence="2 4" id="KW-0479">Metal-binding</keyword>
<dbReference type="EMBL" id="QWEZ01000001">
    <property type="protein sequence ID" value="RRJ84290.1"/>
    <property type="molecule type" value="Genomic_DNA"/>
</dbReference>